<dbReference type="InterPro" id="IPR008928">
    <property type="entry name" value="6-hairpin_glycosidase_sf"/>
</dbReference>
<dbReference type="Pfam" id="PF07221">
    <property type="entry name" value="GlcNAc_2-epim"/>
    <property type="match status" value="1"/>
</dbReference>
<dbReference type="AlphaFoldDB" id="A0A9D4I122"/>
<dbReference type="SUPFAM" id="SSF48208">
    <property type="entry name" value="Six-hairpin glycosidases"/>
    <property type="match status" value="1"/>
</dbReference>
<evidence type="ECO:0000256" key="9">
    <source>
        <dbReference type="ARBA" id="ARBA00034243"/>
    </source>
</evidence>
<keyword evidence="12" id="KW-1185">Reference proteome</keyword>
<evidence type="ECO:0000256" key="3">
    <source>
        <dbReference type="ARBA" id="ARBA00013176"/>
    </source>
</evidence>
<evidence type="ECO:0000256" key="8">
    <source>
        <dbReference type="ARBA" id="ARBA00033215"/>
    </source>
</evidence>
<gene>
    <name evidence="11" type="ORF">DPMN_046927</name>
</gene>
<evidence type="ECO:0000313" key="11">
    <source>
        <dbReference type="EMBL" id="KAH3740228.1"/>
    </source>
</evidence>
<sequence length="232" mass="26563">MYAVLVDILSRRCMRAFSIALMKTEPCMTKQNTFGFRPGSNEQRWVWMYAKLYNEEEQFNTQAVLQAAEKGAGFLMKFAKDASTGRCYLILNRDGRPIKMQRTIFSECFYTMAMSEIAKATNQEMYKTEAIQMMDIRIHWVREDDTDIRLGRPPLAGEARSESLAVPMMLLCVTHELQTLDPSLGARYRDRQEWNVHKALSQREGTVILENLSPSGMELPGSLGRLMIPGCL</sequence>
<protein>
    <recommendedName>
        <fullName evidence="4">N-acylglucosamine 2-epimerase</fullName>
        <ecNumber evidence="3">5.1.3.8</ecNumber>
    </recommendedName>
    <alternativeName>
        <fullName evidence="8">GlcNAc 2-epimerase</fullName>
    </alternativeName>
    <alternativeName>
        <fullName evidence="6">N-acetyl-D-glucosamine 2-epimerase</fullName>
    </alternativeName>
    <alternativeName>
        <fullName evidence="7">Renin-binding protein</fullName>
    </alternativeName>
</protein>
<dbReference type="GO" id="GO:0005975">
    <property type="term" value="P:carbohydrate metabolic process"/>
    <property type="evidence" value="ECO:0007669"/>
    <property type="project" value="InterPro"/>
</dbReference>
<evidence type="ECO:0000256" key="6">
    <source>
        <dbReference type="ARBA" id="ARBA00031608"/>
    </source>
</evidence>
<reference evidence="11" key="2">
    <citation type="submission" date="2020-11" db="EMBL/GenBank/DDBJ databases">
        <authorList>
            <person name="McCartney M.A."/>
            <person name="Auch B."/>
            <person name="Kono T."/>
            <person name="Mallez S."/>
            <person name="Becker A."/>
            <person name="Gohl D.M."/>
            <person name="Silverstein K.A.T."/>
            <person name="Koren S."/>
            <person name="Bechman K.B."/>
            <person name="Herman A."/>
            <person name="Abrahante J.E."/>
            <person name="Garbe J."/>
        </authorList>
    </citation>
    <scope>NUCLEOTIDE SEQUENCE</scope>
    <source>
        <strain evidence="11">Duluth1</strain>
        <tissue evidence="11">Whole animal</tissue>
    </source>
</reference>
<evidence type="ECO:0000256" key="2">
    <source>
        <dbReference type="ARBA" id="ARBA00008558"/>
    </source>
</evidence>
<evidence type="ECO:0000256" key="7">
    <source>
        <dbReference type="ARBA" id="ARBA00031909"/>
    </source>
</evidence>
<organism evidence="11 12">
    <name type="scientific">Dreissena polymorpha</name>
    <name type="common">Zebra mussel</name>
    <name type="synonym">Mytilus polymorpha</name>
    <dbReference type="NCBI Taxonomy" id="45954"/>
    <lineage>
        <taxon>Eukaryota</taxon>
        <taxon>Metazoa</taxon>
        <taxon>Spiralia</taxon>
        <taxon>Lophotrochozoa</taxon>
        <taxon>Mollusca</taxon>
        <taxon>Bivalvia</taxon>
        <taxon>Autobranchia</taxon>
        <taxon>Heteroconchia</taxon>
        <taxon>Euheterodonta</taxon>
        <taxon>Imparidentia</taxon>
        <taxon>Neoheterodontei</taxon>
        <taxon>Myida</taxon>
        <taxon>Dreissenoidea</taxon>
        <taxon>Dreissenidae</taxon>
        <taxon>Dreissena</taxon>
    </lineage>
</organism>
<dbReference type="InterPro" id="IPR012341">
    <property type="entry name" value="6hp_glycosidase-like_sf"/>
</dbReference>
<comment type="catalytic activity">
    <reaction evidence="9">
        <text>an N-acyl-D-glucosamine = an N-acyl-D-mannosamine</text>
        <dbReference type="Rhea" id="RHEA:19033"/>
        <dbReference type="ChEBI" id="CHEBI:16062"/>
        <dbReference type="ChEBI" id="CHEBI:17274"/>
        <dbReference type="EC" id="5.1.3.8"/>
    </reaction>
    <physiologicalReaction direction="left-to-right" evidence="9">
        <dbReference type="Rhea" id="RHEA:19034"/>
    </physiologicalReaction>
    <physiologicalReaction direction="right-to-left" evidence="9">
        <dbReference type="Rhea" id="RHEA:19035"/>
    </physiologicalReaction>
</comment>
<proteinExistence type="inferred from homology"/>
<comment type="subunit">
    <text evidence="10">Homodimer. Forms a heterodimer with renin and inhibits its activity.</text>
</comment>
<dbReference type="EC" id="5.1.3.8" evidence="3"/>
<name>A0A9D4I122_DREPO</name>
<evidence type="ECO:0000256" key="5">
    <source>
        <dbReference type="ARBA" id="ARBA00023235"/>
    </source>
</evidence>
<comment type="caution">
    <text evidence="11">The sequence shown here is derived from an EMBL/GenBank/DDBJ whole genome shotgun (WGS) entry which is preliminary data.</text>
</comment>
<evidence type="ECO:0000256" key="1">
    <source>
        <dbReference type="ARBA" id="ARBA00004878"/>
    </source>
</evidence>
<evidence type="ECO:0000313" key="12">
    <source>
        <dbReference type="Proteomes" id="UP000828390"/>
    </source>
</evidence>
<dbReference type="GO" id="GO:0050121">
    <property type="term" value="F:N-acylglucosamine 2-epimerase activity"/>
    <property type="evidence" value="ECO:0007669"/>
    <property type="project" value="UniProtKB-EC"/>
</dbReference>
<dbReference type="InterPro" id="IPR010819">
    <property type="entry name" value="AGE/CE"/>
</dbReference>
<dbReference type="Gene3D" id="1.50.10.10">
    <property type="match status" value="1"/>
</dbReference>
<dbReference type="EMBL" id="JAIWYP010000011">
    <property type="protein sequence ID" value="KAH3740228.1"/>
    <property type="molecule type" value="Genomic_DNA"/>
</dbReference>
<evidence type="ECO:0000256" key="10">
    <source>
        <dbReference type="ARBA" id="ARBA00046544"/>
    </source>
</evidence>
<keyword evidence="5" id="KW-0413">Isomerase</keyword>
<comment type="similarity">
    <text evidence="2">Belongs to the N-acylglucosamine 2-epimerase family.</text>
</comment>
<evidence type="ECO:0000256" key="4">
    <source>
        <dbReference type="ARBA" id="ARBA00014959"/>
    </source>
</evidence>
<dbReference type="PANTHER" id="PTHR15108">
    <property type="entry name" value="N-ACYLGLUCOSAMINE-2-EPIMERASE"/>
    <property type="match status" value="1"/>
</dbReference>
<comment type="pathway">
    <text evidence="1">Amino-sugar metabolism; N-acetylneuraminate degradation.</text>
</comment>
<reference evidence="11" key="1">
    <citation type="journal article" date="2019" name="bioRxiv">
        <title>The Genome of the Zebra Mussel, Dreissena polymorpha: A Resource for Invasive Species Research.</title>
        <authorList>
            <person name="McCartney M.A."/>
            <person name="Auch B."/>
            <person name="Kono T."/>
            <person name="Mallez S."/>
            <person name="Zhang Y."/>
            <person name="Obille A."/>
            <person name="Becker A."/>
            <person name="Abrahante J.E."/>
            <person name="Garbe J."/>
            <person name="Badalamenti J.P."/>
            <person name="Herman A."/>
            <person name="Mangelson H."/>
            <person name="Liachko I."/>
            <person name="Sullivan S."/>
            <person name="Sone E.D."/>
            <person name="Koren S."/>
            <person name="Silverstein K.A.T."/>
            <person name="Beckman K.B."/>
            <person name="Gohl D.M."/>
        </authorList>
    </citation>
    <scope>NUCLEOTIDE SEQUENCE</scope>
    <source>
        <strain evidence="11">Duluth1</strain>
        <tissue evidence="11">Whole animal</tissue>
    </source>
</reference>
<accession>A0A9D4I122</accession>
<dbReference type="Proteomes" id="UP000828390">
    <property type="component" value="Unassembled WGS sequence"/>
</dbReference>